<gene>
    <name evidence="1" type="ORF">H4683_000980</name>
</gene>
<accession>A0A927R2G5</accession>
<keyword evidence="2" id="KW-1185">Reference proteome</keyword>
<reference evidence="1" key="1">
    <citation type="submission" date="2020-10" db="EMBL/GenBank/DDBJ databases">
        <title>Genomic Encyclopedia of Type Strains, Phase IV (KMG-IV): sequencing the most valuable type-strain genomes for metagenomic binning, comparative biology and taxonomic classification.</title>
        <authorList>
            <person name="Goeker M."/>
        </authorList>
    </citation>
    <scope>NUCLEOTIDE SEQUENCE</scope>
    <source>
        <strain evidence="1">DSM 13886</strain>
    </source>
</reference>
<evidence type="ECO:0000313" key="1">
    <source>
        <dbReference type="EMBL" id="MBE1553906.1"/>
    </source>
</evidence>
<comment type="caution">
    <text evidence="1">The sequence shown here is derived from an EMBL/GenBank/DDBJ whole genome shotgun (WGS) entry which is preliminary data.</text>
</comment>
<protein>
    <submittedName>
        <fullName evidence="1">Uncharacterized protein</fullName>
    </submittedName>
</protein>
<dbReference type="EMBL" id="JADBEL010000003">
    <property type="protein sequence ID" value="MBE1553906.1"/>
    <property type="molecule type" value="Genomic_DNA"/>
</dbReference>
<evidence type="ECO:0000313" key="2">
    <source>
        <dbReference type="Proteomes" id="UP000658225"/>
    </source>
</evidence>
<dbReference type="InterPro" id="IPR011009">
    <property type="entry name" value="Kinase-like_dom_sf"/>
</dbReference>
<dbReference type="RefSeq" id="WP_225941876.1">
    <property type="nucleotide sequence ID" value="NZ_JADBEL010000003.1"/>
</dbReference>
<dbReference type="SUPFAM" id="SSF56112">
    <property type="entry name" value="Protein kinase-like (PK-like)"/>
    <property type="match status" value="1"/>
</dbReference>
<dbReference type="AlphaFoldDB" id="A0A927R2G5"/>
<proteinExistence type="predicted"/>
<dbReference type="Proteomes" id="UP000658225">
    <property type="component" value="Unassembled WGS sequence"/>
</dbReference>
<name>A0A927R2G5_9BACL</name>
<organism evidence="1 2">
    <name type="scientific">Sporosarcina limicola</name>
    <dbReference type="NCBI Taxonomy" id="34101"/>
    <lineage>
        <taxon>Bacteria</taxon>
        <taxon>Bacillati</taxon>
        <taxon>Bacillota</taxon>
        <taxon>Bacilli</taxon>
        <taxon>Bacillales</taxon>
        <taxon>Caryophanaceae</taxon>
        <taxon>Sporosarcina</taxon>
    </lineage>
</organism>
<sequence>MMNFFQFDTDENRQSLLVRAGRVALLSLLNFDLEWEKIQFIQLSDAITYKIGTSSKECFLLRIHSDRLGKEEIRSELALLQALNKSDDLTVPEGQVSRDGSYVLEMGYGRGISATMCHDDALGGGRSCKWELYG</sequence>